<organism evidence="2 3">
    <name type="scientific">Anaerotruncus colihominis DSM 17241</name>
    <dbReference type="NCBI Taxonomy" id="445972"/>
    <lineage>
        <taxon>Bacteria</taxon>
        <taxon>Bacillati</taxon>
        <taxon>Bacillota</taxon>
        <taxon>Clostridia</taxon>
        <taxon>Eubacteriales</taxon>
        <taxon>Oscillospiraceae</taxon>
        <taxon>Anaerotruncus</taxon>
    </lineage>
</organism>
<gene>
    <name evidence="2" type="ORF">ANACOL_01050</name>
</gene>
<evidence type="ECO:0000256" key="1">
    <source>
        <dbReference type="SAM" id="MobiDB-lite"/>
    </source>
</evidence>
<protein>
    <submittedName>
        <fullName evidence="2">Uncharacterized protein</fullName>
    </submittedName>
</protein>
<evidence type="ECO:0000313" key="3">
    <source>
        <dbReference type="Proteomes" id="UP000003803"/>
    </source>
</evidence>
<accession>B0P8G1</accession>
<dbReference type="EMBL" id="ABGD02000007">
    <property type="protein sequence ID" value="EDS12207.1"/>
    <property type="molecule type" value="Genomic_DNA"/>
</dbReference>
<dbReference type="AlphaFoldDB" id="B0P8G1"/>
<reference evidence="2" key="2">
    <citation type="submission" date="2013-09" db="EMBL/GenBank/DDBJ databases">
        <title>Draft genome sequence of Anaerotruncus colihominis(DSM 17241).</title>
        <authorList>
            <person name="Sudarsanam P."/>
            <person name="Ley R."/>
            <person name="Guruge J."/>
            <person name="Turnbaugh P.J."/>
            <person name="Mahowald M."/>
            <person name="Liep D."/>
            <person name="Gordon J."/>
        </authorList>
    </citation>
    <scope>NUCLEOTIDE SEQUENCE</scope>
    <source>
        <strain evidence="2">DSM 17241</strain>
    </source>
</reference>
<feature type="region of interest" description="Disordered" evidence="1">
    <location>
        <begin position="44"/>
        <end position="63"/>
    </location>
</feature>
<evidence type="ECO:0000313" key="2">
    <source>
        <dbReference type="EMBL" id="EDS12207.1"/>
    </source>
</evidence>
<reference evidence="2" key="1">
    <citation type="submission" date="2007-11" db="EMBL/GenBank/DDBJ databases">
        <authorList>
            <person name="Fulton L."/>
            <person name="Clifton S."/>
            <person name="Fulton B."/>
            <person name="Xu J."/>
            <person name="Minx P."/>
            <person name="Pepin K.H."/>
            <person name="Johnson M."/>
            <person name="Thiruvilangam P."/>
            <person name="Bhonagiri V."/>
            <person name="Nash W.E."/>
            <person name="Mardis E.R."/>
            <person name="Wilson R.K."/>
        </authorList>
    </citation>
    <scope>NUCLEOTIDE SEQUENCE [LARGE SCALE GENOMIC DNA]</scope>
    <source>
        <strain evidence="2">DSM 17241</strain>
    </source>
</reference>
<sequence>MKGRGLPAPVDRVLLYFFHCNYRTTNLHKTCTKCYNFNIQKRSSIRQKQPGISGKNHRGGNMN</sequence>
<dbReference type="Proteomes" id="UP000003803">
    <property type="component" value="Unassembled WGS sequence"/>
</dbReference>
<comment type="caution">
    <text evidence="2">The sequence shown here is derived from an EMBL/GenBank/DDBJ whole genome shotgun (WGS) entry which is preliminary data.</text>
</comment>
<proteinExistence type="predicted"/>
<dbReference type="HOGENOM" id="CLU_2875822_0_0_9"/>
<name>B0P8G1_9FIRM</name>
<keyword evidence="3" id="KW-1185">Reference proteome</keyword>